<dbReference type="InParanoid" id="F4R459"/>
<dbReference type="PANTHER" id="PTHR12991:SF10">
    <property type="entry name" value="GATOR COMPLEX PROTEIN NPRL2"/>
    <property type="match status" value="1"/>
</dbReference>
<feature type="non-terminal residue" evidence="2">
    <location>
        <position position="355"/>
    </location>
</feature>
<dbReference type="InterPro" id="IPR009348">
    <property type="entry name" value="NPR2-like"/>
</dbReference>
<dbReference type="RefSeq" id="XP_007403685.1">
    <property type="nucleotide sequence ID" value="XM_007403623.1"/>
</dbReference>
<gene>
    <name evidence="2" type="ORF">MELLADRAFT_32576</name>
</gene>
<evidence type="ECO:0008006" key="4">
    <source>
        <dbReference type="Google" id="ProtNLM"/>
    </source>
</evidence>
<proteinExistence type="inferred from homology"/>
<accession>F4R459</accession>
<evidence type="ECO:0000313" key="3">
    <source>
        <dbReference type="Proteomes" id="UP000001072"/>
    </source>
</evidence>
<evidence type="ECO:0000256" key="1">
    <source>
        <dbReference type="ARBA" id="ARBA00008433"/>
    </source>
</evidence>
<dbReference type="OrthoDB" id="338854at2759"/>
<dbReference type="STRING" id="747676.F4R459"/>
<comment type="similarity">
    <text evidence="1">Belongs to the NPR2 family.</text>
</comment>
<dbReference type="PANTHER" id="PTHR12991">
    <property type="entry name" value="NITROGEN PERMEASE REGULATOR 2/TUMOR SUPPRESSOR CANDIDATE 4"/>
    <property type="match status" value="1"/>
</dbReference>
<dbReference type="FunCoup" id="F4R459">
    <property type="interactions" value="146"/>
</dbReference>
<dbReference type="GO" id="GO:0005774">
    <property type="term" value="C:vacuolar membrane"/>
    <property type="evidence" value="ECO:0007669"/>
    <property type="project" value="TreeGrafter"/>
</dbReference>
<dbReference type="HOGENOM" id="CLU_014995_3_1_1"/>
<keyword evidence="3" id="KW-1185">Reference proteome</keyword>
<name>F4R459_MELLP</name>
<reference evidence="3" key="1">
    <citation type="journal article" date="2011" name="Proc. Natl. Acad. Sci. U.S.A.">
        <title>Obligate biotrophy features unraveled by the genomic analysis of rust fungi.</title>
        <authorList>
            <person name="Duplessis S."/>
            <person name="Cuomo C.A."/>
            <person name="Lin Y.-C."/>
            <person name="Aerts A."/>
            <person name="Tisserant E."/>
            <person name="Veneault-Fourrey C."/>
            <person name="Joly D.L."/>
            <person name="Hacquard S."/>
            <person name="Amselem J."/>
            <person name="Cantarel B.L."/>
            <person name="Chiu R."/>
            <person name="Coutinho P.M."/>
            <person name="Feau N."/>
            <person name="Field M."/>
            <person name="Frey P."/>
            <person name="Gelhaye E."/>
            <person name="Goldberg J."/>
            <person name="Grabherr M.G."/>
            <person name="Kodira C.D."/>
            <person name="Kohler A."/>
            <person name="Kuees U."/>
            <person name="Lindquist E.A."/>
            <person name="Lucas S.M."/>
            <person name="Mago R."/>
            <person name="Mauceli E."/>
            <person name="Morin E."/>
            <person name="Murat C."/>
            <person name="Pangilinan J.L."/>
            <person name="Park R."/>
            <person name="Pearson M."/>
            <person name="Quesneville H."/>
            <person name="Rouhier N."/>
            <person name="Sakthikumar S."/>
            <person name="Salamov A.A."/>
            <person name="Schmutz J."/>
            <person name="Selles B."/>
            <person name="Shapiro H."/>
            <person name="Tanguay P."/>
            <person name="Tuskan G.A."/>
            <person name="Henrissat B."/>
            <person name="Van de Peer Y."/>
            <person name="Rouze P."/>
            <person name="Ellis J.G."/>
            <person name="Dodds P.N."/>
            <person name="Schein J.E."/>
            <person name="Zhong S."/>
            <person name="Hamelin R.C."/>
            <person name="Grigoriev I.V."/>
            <person name="Szabo L.J."/>
            <person name="Martin F."/>
        </authorList>
    </citation>
    <scope>NUCLEOTIDE SEQUENCE [LARGE SCALE GENOMIC DNA]</scope>
    <source>
        <strain evidence="3">98AG31 / pathotype 3-4-7</strain>
    </source>
</reference>
<dbReference type="Pfam" id="PF06218">
    <property type="entry name" value="NPR2"/>
    <property type="match status" value="2"/>
</dbReference>
<dbReference type="EMBL" id="GL883090">
    <property type="protein sequence ID" value="EGG12747.1"/>
    <property type="molecule type" value="Genomic_DNA"/>
</dbReference>
<dbReference type="GO" id="GO:1990130">
    <property type="term" value="C:GATOR1 complex"/>
    <property type="evidence" value="ECO:0007669"/>
    <property type="project" value="EnsemblFungi"/>
</dbReference>
<dbReference type="GeneID" id="18927221"/>
<dbReference type="VEuPathDB" id="FungiDB:MELLADRAFT_32576"/>
<evidence type="ECO:0000313" key="2">
    <source>
        <dbReference type="EMBL" id="EGG12747.1"/>
    </source>
</evidence>
<dbReference type="GO" id="GO:0005096">
    <property type="term" value="F:GTPase activator activity"/>
    <property type="evidence" value="ECO:0007669"/>
    <property type="project" value="EnsemblFungi"/>
</dbReference>
<dbReference type="GO" id="GO:1904262">
    <property type="term" value="P:negative regulation of TORC1 signaling"/>
    <property type="evidence" value="ECO:0007669"/>
    <property type="project" value="EnsemblFungi"/>
</dbReference>
<sequence>MARLQPFKQAQDYLPRLRAVFFARWDEDKGCEISYQVPEGSVVRSADTLLEFSDVLDFVLPKKHLCGHLVTIAAEQAKILGYPILIEDEAKYERNFLMFNLCFVFDRDAELSGYEPVARRTGRLLRSMEQTLSLISAPDSPLKVKSMLEGLFEELNSFSELSISFGSSRTLDLKLFPFYGNPPRVEDWDVPIALAPLMRLRDDVTWDLTMYKLVPFIDGTATVQKISKQADVDLYLTRECMQHLVFFGCCIMTDAFRFSNCYTLVGGPALDALGDSEYPESQEMQEELEAYIELAPDKLAIPISDLLTLYTKFWSGVTVHDWMEQNQVHKLPIDVRRFISFGTIKGFLKRLHCYP</sequence>
<dbReference type="AlphaFoldDB" id="F4R459"/>
<organism evidence="3">
    <name type="scientific">Melampsora larici-populina (strain 98AG31 / pathotype 3-4-7)</name>
    <name type="common">Poplar leaf rust fungus</name>
    <dbReference type="NCBI Taxonomy" id="747676"/>
    <lineage>
        <taxon>Eukaryota</taxon>
        <taxon>Fungi</taxon>
        <taxon>Dikarya</taxon>
        <taxon>Basidiomycota</taxon>
        <taxon>Pucciniomycotina</taxon>
        <taxon>Pucciniomycetes</taxon>
        <taxon>Pucciniales</taxon>
        <taxon>Melampsoraceae</taxon>
        <taxon>Melampsora</taxon>
    </lineage>
</organism>
<dbReference type="KEGG" id="mlr:MELLADRAFT_32576"/>
<dbReference type="GO" id="GO:0010508">
    <property type="term" value="P:positive regulation of autophagy"/>
    <property type="evidence" value="ECO:0007669"/>
    <property type="project" value="TreeGrafter"/>
</dbReference>
<dbReference type="Proteomes" id="UP000001072">
    <property type="component" value="Unassembled WGS sequence"/>
</dbReference>
<dbReference type="eggNOG" id="KOG3789">
    <property type="taxonomic scope" value="Eukaryota"/>
</dbReference>
<protein>
    <recommendedName>
        <fullName evidence="4">Nitrogen permease regulator 2</fullName>
    </recommendedName>
</protein>